<dbReference type="InterPro" id="IPR036390">
    <property type="entry name" value="WH_DNA-bd_sf"/>
</dbReference>
<organism evidence="2 3">
    <name type="scientific">Crystallibacter crystallopoietes</name>
    <dbReference type="NCBI Taxonomy" id="37928"/>
    <lineage>
        <taxon>Bacteria</taxon>
        <taxon>Bacillati</taxon>
        <taxon>Actinomycetota</taxon>
        <taxon>Actinomycetes</taxon>
        <taxon>Micrococcales</taxon>
        <taxon>Micrococcaceae</taxon>
        <taxon>Crystallibacter</taxon>
    </lineage>
</organism>
<dbReference type="GO" id="GO:0097063">
    <property type="term" value="F:cadmium ion sensor activity"/>
    <property type="evidence" value="ECO:0007669"/>
    <property type="project" value="TreeGrafter"/>
</dbReference>
<dbReference type="Proteomes" id="UP000181917">
    <property type="component" value="Unassembled WGS sequence"/>
</dbReference>
<dbReference type="PANTHER" id="PTHR39168:SF2">
    <property type="entry name" value="HTH-TYPE TRANSCRIPTIONAL REGULATOR CMTR"/>
    <property type="match status" value="1"/>
</dbReference>
<evidence type="ECO:0000313" key="2">
    <source>
        <dbReference type="EMBL" id="SDQ03188.1"/>
    </source>
</evidence>
<dbReference type="Pfam" id="PF01022">
    <property type="entry name" value="HTH_5"/>
    <property type="match status" value="1"/>
</dbReference>
<proteinExistence type="predicted"/>
<dbReference type="EMBL" id="FNKH01000001">
    <property type="protein sequence ID" value="SDQ03188.1"/>
    <property type="molecule type" value="Genomic_DNA"/>
</dbReference>
<dbReference type="GO" id="GO:0032791">
    <property type="term" value="F:lead ion binding"/>
    <property type="evidence" value="ECO:0007669"/>
    <property type="project" value="TreeGrafter"/>
</dbReference>
<evidence type="ECO:0000259" key="1">
    <source>
        <dbReference type="PROSITE" id="PS50987"/>
    </source>
</evidence>
<dbReference type="Gene3D" id="1.10.10.10">
    <property type="entry name" value="Winged helix-like DNA-binding domain superfamily/Winged helix DNA-binding domain"/>
    <property type="match status" value="1"/>
</dbReference>
<dbReference type="NCBIfam" id="NF033788">
    <property type="entry name" value="HTH_metalloreg"/>
    <property type="match status" value="1"/>
</dbReference>
<dbReference type="PROSITE" id="PS50987">
    <property type="entry name" value="HTH_ARSR_2"/>
    <property type="match status" value="1"/>
</dbReference>
<dbReference type="STRING" id="37928.SAMN04489742_0038"/>
<keyword evidence="3" id="KW-1185">Reference proteome</keyword>
<dbReference type="InterPro" id="IPR052543">
    <property type="entry name" value="HTH_Metal-responsive_Reg"/>
</dbReference>
<reference evidence="2 3" key="1">
    <citation type="submission" date="2016-10" db="EMBL/GenBank/DDBJ databases">
        <authorList>
            <person name="de Groot N.N."/>
        </authorList>
    </citation>
    <scope>NUCLEOTIDE SEQUENCE [LARGE SCALE GENOMIC DNA]</scope>
    <source>
        <strain evidence="2 3">DSM 20117</strain>
    </source>
</reference>
<dbReference type="PANTHER" id="PTHR39168">
    <property type="entry name" value="TRANSCRIPTIONAL REGULATOR-RELATED"/>
    <property type="match status" value="1"/>
</dbReference>
<dbReference type="GO" id="GO:0003677">
    <property type="term" value="F:DNA binding"/>
    <property type="evidence" value="ECO:0007669"/>
    <property type="project" value="UniProtKB-KW"/>
</dbReference>
<gene>
    <name evidence="2" type="ORF">SAMN04489742_0038</name>
</gene>
<dbReference type="AlphaFoldDB" id="A0A1H0XJQ5"/>
<dbReference type="GO" id="GO:0010288">
    <property type="term" value="P:response to lead ion"/>
    <property type="evidence" value="ECO:0007669"/>
    <property type="project" value="TreeGrafter"/>
</dbReference>
<dbReference type="GO" id="GO:0003700">
    <property type="term" value="F:DNA-binding transcription factor activity"/>
    <property type="evidence" value="ECO:0007669"/>
    <property type="project" value="InterPro"/>
</dbReference>
<dbReference type="GO" id="GO:0046686">
    <property type="term" value="P:response to cadmium ion"/>
    <property type="evidence" value="ECO:0007669"/>
    <property type="project" value="TreeGrafter"/>
</dbReference>
<dbReference type="PRINTS" id="PR00778">
    <property type="entry name" value="HTHARSR"/>
</dbReference>
<dbReference type="SUPFAM" id="SSF46785">
    <property type="entry name" value="Winged helix' DNA-binding domain"/>
    <property type="match status" value="1"/>
</dbReference>
<sequence>MPVLPEVTEFRKLCMVCAMRILSTTDVLARFGKALADPTRAAVLLELRNGPAFPSDLAEQIGVSRQTLSNHLACLRDCGLVVAEPAGRRMSYELSDPKLAHALGDLLSTILTVEPVCSCDDPGCEAAGPARNGSPAALLGPAGAGT</sequence>
<dbReference type="SMART" id="SM00418">
    <property type="entry name" value="HTH_ARSR"/>
    <property type="match status" value="1"/>
</dbReference>
<keyword evidence="2" id="KW-0238">DNA-binding</keyword>
<dbReference type="InterPro" id="IPR011991">
    <property type="entry name" value="ArsR-like_HTH"/>
</dbReference>
<dbReference type="InterPro" id="IPR036388">
    <property type="entry name" value="WH-like_DNA-bd_sf"/>
</dbReference>
<protein>
    <submittedName>
        <fullName evidence="2">DNA-binding transcriptional regulator, ArsR family</fullName>
    </submittedName>
</protein>
<dbReference type="InterPro" id="IPR001845">
    <property type="entry name" value="HTH_ArsR_DNA-bd_dom"/>
</dbReference>
<accession>A0A1H0XJQ5</accession>
<dbReference type="CDD" id="cd00090">
    <property type="entry name" value="HTH_ARSR"/>
    <property type="match status" value="1"/>
</dbReference>
<feature type="domain" description="HTH arsR-type" evidence="1">
    <location>
        <begin position="22"/>
        <end position="114"/>
    </location>
</feature>
<evidence type="ECO:0000313" key="3">
    <source>
        <dbReference type="Proteomes" id="UP000181917"/>
    </source>
</evidence>
<name>A0A1H0XJQ5_9MICC</name>